<dbReference type="RefSeq" id="WP_053248369.1">
    <property type="nucleotide sequence ID" value="NZ_LGAP01000002.1"/>
</dbReference>
<dbReference type="PATRIC" id="fig|106592.7.peg.2737"/>
<reference evidence="2" key="1">
    <citation type="submission" date="2015-07" db="EMBL/GenBank/DDBJ databases">
        <title>Whole genome sequence of an Ensifer adhaerens strain isolated from a cave pool in the Wind Cave National Park.</title>
        <authorList>
            <person name="Eng W.W.H."/>
            <person name="Gan H.M."/>
            <person name="Barton H.A."/>
            <person name="Savka M.A."/>
        </authorList>
    </citation>
    <scope>NUCLEOTIDE SEQUENCE [LARGE SCALE GENOMIC DNA]</scope>
    <source>
        <strain evidence="2">SD006</strain>
    </source>
</reference>
<evidence type="ECO:0000313" key="2">
    <source>
        <dbReference type="Proteomes" id="UP000037425"/>
    </source>
</evidence>
<dbReference type="AlphaFoldDB" id="A0A0L8C3F9"/>
<accession>A0A0L8C3F9</accession>
<organism evidence="1 2">
    <name type="scientific">Ensifer adhaerens</name>
    <name type="common">Sinorhizobium morelense</name>
    <dbReference type="NCBI Taxonomy" id="106592"/>
    <lineage>
        <taxon>Bacteria</taxon>
        <taxon>Pseudomonadati</taxon>
        <taxon>Pseudomonadota</taxon>
        <taxon>Alphaproteobacteria</taxon>
        <taxon>Hyphomicrobiales</taxon>
        <taxon>Rhizobiaceae</taxon>
        <taxon>Sinorhizobium/Ensifer group</taxon>
        <taxon>Ensifer</taxon>
    </lineage>
</organism>
<sequence length="130" mass="14762">MKHQTREQLLAVAQVEQDLQPASMSRKQRLERWAELLEQIPQQLLSTIFETEYRPVEVRAMLRSDNSPISVAFADTTLRSAGLQSDTYGEAKRFFELSDAQLHEVICYCHFGTTVSAATAARTIRSTLTE</sequence>
<evidence type="ECO:0000313" key="1">
    <source>
        <dbReference type="EMBL" id="KOF21431.1"/>
    </source>
</evidence>
<protein>
    <submittedName>
        <fullName evidence="1">Uncharacterized protein</fullName>
    </submittedName>
</protein>
<name>A0A0L8C3F9_ENSAD</name>
<gene>
    <name evidence="1" type="ORF">AC244_05505</name>
</gene>
<dbReference type="OrthoDB" id="8281686at2"/>
<dbReference type="Proteomes" id="UP000037425">
    <property type="component" value="Unassembled WGS sequence"/>
</dbReference>
<comment type="caution">
    <text evidence="1">The sequence shown here is derived from an EMBL/GenBank/DDBJ whole genome shotgun (WGS) entry which is preliminary data.</text>
</comment>
<dbReference type="EMBL" id="LGAP01000002">
    <property type="protein sequence ID" value="KOF21431.1"/>
    <property type="molecule type" value="Genomic_DNA"/>
</dbReference>
<proteinExistence type="predicted"/>